<dbReference type="EMBL" id="JAAQPE010000601">
    <property type="protein sequence ID" value="KAF5658207.1"/>
    <property type="molecule type" value="Genomic_DNA"/>
</dbReference>
<accession>A0A8H5SWS8</accession>
<protein>
    <submittedName>
        <fullName evidence="2">Uncharacterized protein</fullName>
    </submittedName>
</protein>
<evidence type="ECO:0000313" key="3">
    <source>
        <dbReference type="Proteomes" id="UP000572754"/>
    </source>
</evidence>
<reference evidence="3" key="1">
    <citation type="journal article" date="2020" name="BMC Genomics">
        <title>Correction to: Identification and distribution of gene clusters required for synthesis of sphingolipid metabolism inhibitors in diverse species of the filamentous fungus Fusarium.</title>
        <authorList>
            <person name="Kim H.S."/>
            <person name="Lohmar J.M."/>
            <person name="Busman M."/>
            <person name="Brown D.W."/>
            <person name="Naumann T.A."/>
            <person name="Divon H.H."/>
            <person name="Lysoe E."/>
            <person name="Uhlig S."/>
            <person name="Proctor R.H."/>
        </authorList>
    </citation>
    <scope>NUCLEOTIDE SEQUENCE [LARGE SCALE GENOMIC DNA]</scope>
    <source>
        <strain evidence="3">NRRL 25331</strain>
    </source>
</reference>
<gene>
    <name evidence="2" type="ORF">FCIRC_12976</name>
</gene>
<keyword evidence="3" id="KW-1185">Reference proteome</keyword>
<feature type="region of interest" description="Disordered" evidence="1">
    <location>
        <begin position="1"/>
        <end position="54"/>
    </location>
</feature>
<dbReference type="AlphaFoldDB" id="A0A8H5SWS8"/>
<sequence>MAPNNNNNNKKVTPDIIGSVSQYSSRYNTGAARRDDGKRGQTSSTGGMVRKKSK</sequence>
<name>A0A8H5SWS8_FUSCI</name>
<evidence type="ECO:0000256" key="1">
    <source>
        <dbReference type="SAM" id="MobiDB-lite"/>
    </source>
</evidence>
<reference evidence="2 3" key="2">
    <citation type="submission" date="2020-05" db="EMBL/GenBank/DDBJ databases">
        <title>Identification and distribution of gene clusters putatively required for synthesis of sphingolipid metabolism inhibitors in phylogenetically diverse species of the filamentous fungus Fusarium.</title>
        <authorList>
            <person name="Kim H.-S."/>
            <person name="Busman M."/>
            <person name="Brown D.W."/>
            <person name="Divon H."/>
            <person name="Uhlig S."/>
            <person name="Proctor R.H."/>
        </authorList>
    </citation>
    <scope>NUCLEOTIDE SEQUENCE [LARGE SCALE GENOMIC DNA]</scope>
    <source>
        <strain evidence="2 3">NRRL 25331</strain>
    </source>
</reference>
<evidence type="ECO:0000313" key="2">
    <source>
        <dbReference type="EMBL" id="KAF5658207.1"/>
    </source>
</evidence>
<comment type="caution">
    <text evidence="2">The sequence shown here is derived from an EMBL/GenBank/DDBJ whole genome shotgun (WGS) entry which is preliminary data.</text>
</comment>
<organism evidence="2 3">
    <name type="scientific">Fusarium circinatum</name>
    <name type="common">Pitch canker fungus</name>
    <name type="synonym">Gibberella circinata</name>
    <dbReference type="NCBI Taxonomy" id="48490"/>
    <lineage>
        <taxon>Eukaryota</taxon>
        <taxon>Fungi</taxon>
        <taxon>Dikarya</taxon>
        <taxon>Ascomycota</taxon>
        <taxon>Pezizomycotina</taxon>
        <taxon>Sordariomycetes</taxon>
        <taxon>Hypocreomycetidae</taxon>
        <taxon>Hypocreales</taxon>
        <taxon>Nectriaceae</taxon>
        <taxon>Fusarium</taxon>
        <taxon>Fusarium fujikuroi species complex</taxon>
    </lineage>
</organism>
<feature type="non-terminal residue" evidence="2">
    <location>
        <position position="54"/>
    </location>
</feature>
<dbReference type="Proteomes" id="UP000572754">
    <property type="component" value="Unassembled WGS sequence"/>
</dbReference>
<proteinExistence type="predicted"/>
<feature type="compositionally biased region" description="Polar residues" evidence="1">
    <location>
        <begin position="19"/>
        <end position="28"/>
    </location>
</feature>